<proteinExistence type="predicted"/>
<dbReference type="InterPro" id="IPR011256">
    <property type="entry name" value="Reg_factor_effector_dom_sf"/>
</dbReference>
<dbReference type="InterPro" id="IPR009061">
    <property type="entry name" value="DNA-bd_dom_put_sf"/>
</dbReference>
<evidence type="ECO:0000313" key="4">
    <source>
        <dbReference type="Proteomes" id="UP000215694"/>
    </source>
</evidence>
<sequence>MSKNKIKYFSSGEFARLCGVHKKTLFHYDDIDLFKPEKVEDNGYRYYSQDQLESFNVIHILKEVGMPLKQIKEVIDKRSPKNMIDLFEEETNKIENEIRDLRRKQELMYKKVELIKEGINKTKGIFIEEQEEEHIILSNPTKDTDEYYDIETYTKHLDYCTENNILMSQQPGSIISKESLKNKDYTNYSYFFTKIDNEINNIDYTIKPKGLYVVGYMKGYYDKTYILHKKIVDYIEKNNLYIKGCSYEEVLIDEVAVIDRDEYIIKICIEVGKINN</sequence>
<name>A0A371J2G1_9FIRM</name>
<gene>
    <name evidence="3" type="ORF">CHL78_011245</name>
</gene>
<dbReference type="SUPFAM" id="SSF55136">
    <property type="entry name" value="Probable bacterial effector-binding domain"/>
    <property type="match status" value="1"/>
</dbReference>
<keyword evidence="1" id="KW-0238">DNA-binding</keyword>
<accession>A0A371J2G1</accession>
<evidence type="ECO:0000256" key="1">
    <source>
        <dbReference type="ARBA" id="ARBA00023125"/>
    </source>
</evidence>
<dbReference type="GO" id="GO:0003700">
    <property type="term" value="F:DNA-binding transcription factor activity"/>
    <property type="evidence" value="ECO:0007669"/>
    <property type="project" value="InterPro"/>
</dbReference>
<dbReference type="PROSITE" id="PS00552">
    <property type="entry name" value="HTH_MERR_1"/>
    <property type="match status" value="1"/>
</dbReference>
<feature type="domain" description="HTH merR-type" evidence="2">
    <location>
        <begin position="8"/>
        <end position="77"/>
    </location>
</feature>
<protein>
    <submittedName>
        <fullName evidence="3">MerR family transcriptional regulator</fullName>
    </submittedName>
</protein>
<dbReference type="GO" id="GO:0003677">
    <property type="term" value="F:DNA binding"/>
    <property type="evidence" value="ECO:0007669"/>
    <property type="project" value="UniProtKB-KW"/>
</dbReference>
<dbReference type="Gene3D" id="3.20.80.10">
    <property type="entry name" value="Regulatory factor, effector binding domain"/>
    <property type="match status" value="1"/>
</dbReference>
<organism evidence="3 4">
    <name type="scientific">Romboutsia weinsteinii</name>
    <dbReference type="NCBI Taxonomy" id="2020949"/>
    <lineage>
        <taxon>Bacteria</taxon>
        <taxon>Bacillati</taxon>
        <taxon>Bacillota</taxon>
        <taxon>Clostridia</taxon>
        <taxon>Peptostreptococcales</taxon>
        <taxon>Peptostreptococcaceae</taxon>
        <taxon>Romboutsia</taxon>
    </lineage>
</organism>
<dbReference type="OrthoDB" id="9773308at2"/>
<dbReference type="PROSITE" id="PS50937">
    <property type="entry name" value="HTH_MERR_2"/>
    <property type="match status" value="1"/>
</dbReference>
<dbReference type="SMART" id="SM00422">
    <property type="entry name" value="HTH_MERR"/>
    <property type="match status" value="1"/>
</dbReference>
<dbReference type="InterPro" id="IPR047057">
    <property type="entry name" value="MerR_fam"/>
</dbReference>
<dbReference type="EMBL" id="NOJY02000018">
    <property type="protein sequence ID" value="RDY26905.1"/>
    <property type="molecule type" value="Genomic_DNA"/>
</dbReference>
<dbReference type="PANTHER" id="PTHR30204:SF85">
    <property type="entry name" value="MULTIDRUG-EFFLUX TRANSPORTER 2 REGULATOR"/>
    <property type="match status" value="1"/>
</dbReference>
<dbReference type="Gene3D" id="1.10.1660.10">
    <property type="match status" value="1"/>
</dbReference>
<evidence type="ECO:0000313" key="3">
    <source>
        <dbReference type="EMBL" id="RDY26905.1"/>
    </source>
</evidence>
<reference evidence="3 4" key="1">
    <citation type="journal article" date="2017" name="Genome Announc.">
        <title>Draft Genome Sequence of Romboutsia weinsteinii sp. nov. Strain CCRI-19649(T) Isolated from Surface Water.</title>
        <authorList>
            <person name="Maheux A.F."/>
            <person name="Boudreau D.K."/>
            <person name="Berube E."/>
            <person name="Boissinot M."/>
            <person name="Cantin P."/>
            <person name="Raymond F."/>
            <person name="Corbeil J."/>
            <person name="Omar R.F."/>
            <person name="Bergeron M.G."/>
        </authorList>
    </citation>
    <scope>NUCLEOTIDE SEQUENCE [LARGE SCALE GENOMIC DNA]</scope>
    <source>
        <strain evidence="3 4">CCRI-19649</strain>
    </source>
</reference>
<comment type="caution">
    <text evidence="3">The sequence shown here is derived from an EMBL/GenBank/DDBJ whole genome shotgun (WGS) entry which is preliminary data.</text>
</comment>
<evidence type="ECO:0000259" key="2">
    <source>
        <dbReference type="PROSITE" id="PS50937"/>
    </source>
</evidence>
<keyword evidence="4" id="KW-1185">Reference proteome</keyword>
<dbReference type="PANTHER" id="PTHR30204">
    <property type="entry name" value="REDOX-CYCLING DRUG-SENSING TRANSCRIPTIONAL ACTIVATOR SOXR"/>
    <property type="match status" value="1"/>
</dbReference>
<dbReference type="RefSeq" id="WP_094368019.1">
    <property type="nucleotide sequence ID" value="NZ_NOJY02000018.1"/>
</dbReference>
<dbReference type="Proteomes" id="UP000215694">
    <property type="component" value="Unassembled WGS sequence"/>
</dbReference>
<dbReference type="SUPFAM" id="SSF46955">
    <property type="entry name" value="Putative DNA-binding domain"/>
    <property type="match status" value="1"/>
</dbReference>
<dbReference type="Pfam" id="PF13411">
    <property type="entry name" value="MerR_1"/>
    <property type="match status" value="1"/>
</dbReference>
<dbReference type="InterPro" id="IPR000551">
    <property type="entry name" value="MerR-type_HTH_dom"/>
</dbReference>
<dbReference type="AlphaFoldDB" id="A0A371J2G1"/>